<accession>A0A8S5V8L6</accession>
<proteinExistence type="predicted"/>
<sequence>MDLKDFVSETLKEIIAGVKEAQEYAKEHGATINPTKFGVVAPKAIMNKDNDEVTSIQRIDFSLSLQQSYAADGKVSIGVLDIGKIEGKYENIKENRVNFSVLITLPCGDTH</sequence>
<reference evidence="1" key="1">
    <citation type="journal article" date="2021" name="Proc. Natl. Acad. Sci. U.S.A.">
        <title>A Catalog of Tens of Thousands of Viruses from Human Metagenomes Reveals Hidden Associations with Chronic Diseases.</title>
        <authorList>
            <person name="Tisza M.J."/>
            <person name="Buck C.B."/>
        </authorList>
    </citation>
    <scope>NUCLEOTIDE SEQUENCE</scope>
    <source>
        <strain evidence="1">Cttma3</strain>
    </source>
</reference>
<evidence type="ECO:0000313" key="1">
    <source>
        <dbReference type="EMBL" id="DAG03060.1"/>
    </source>
</evidence>
<dbReference type="EMBL" id="BK016222">
    <property type="protein sequence ID" value="DAG03060.1"/>
    <property type="molecule type" value="Genomic_DNA"/>
</dbReference>
<organism evidence="1">
    <name type="scientific">Siphoviridae sp. cttma3</name>
    <dbReference type="NCBI Taxonomy" id="2825708"/>
    <lineage>
        <taxon>Viruses</taxon>
        <taxon>Duplodnaviria</taxon>
        <taxon>Heunggongvirae</taxon>
        <taxon>Uroviricota</taxon>
        <taxon>Caudoviricetes</taxon>
    </lineage>
</organism>
<name>A0A8S5V8L6_9CAUD</name>
<protein>
    <submittedName>
        <fullName evidence="1">Uncharacterized protein</fullName>
    </submittedName>
</protein>